<comment type="similarity">
    <text evidence="13">In the C-terminal section; belongs to the protein kinase superfamily. Tyr protein kinase family. BUD32 subfamily.</text>
</comment>
<feature type="compositionally biased region" description="Basic and acidic residues" evidence="14">
    <location>
        <begin position="375"/>
        <end position="384"/>
    </location>
</feature>
<dbReference type="GO" id="GO:0000408">
    <property type="term" value="C:EKC/KEOPS complex"/>
    <property type="evidence" value="ECO:0007669"/>
    <property type="project" value="InterPro"/>
</dbReference>
<comment type="subunit">
    <text evidence="13">Component of the KEOPS complex that consists of Kae1, Bud32, Cgi121 and Pcc1; the whole complex dimerizes.</text>
</comment>
<dbReference type="InterPro" id="IPR017861">
    <property type="entry name" value="KAE1/TsaD"/>
</dbReference>
<comment type="cofactor">
    <cofactor evidence="13">
        <name>Fe(2+)</name>
        <dbReference type="ChEBI" id="CHEBI:29033"/>
    </cofactor>
    <text evidence="13">Binds 1 Fe(2+) ion per subunit.</text>
</comment>
<feature type="binding site" evidence="13">
    <location>
        <position position="295"/>
    </location>
    <ligand>
        <name>Fe cation</name>
        <dbReference type="ChEBI" id="CHEBI:24875"/>
    </ligand>
</feature>
<dbReference type="InterPro" id="IPR000905">
    <property type="entry name" value="Gcp-like_dom"/>
</dbReference>
<dbReference type="SUPFAM" id="SSF53067">
    <property type="entry name" value="Actin-like ATPase domain"/>
    <property type="match status" value="1"/>
</dbReference>
<comment type="subcellular location">
    <subcellularLocation>
        <location evidence="13">Cytoplasm</location>
    </subcellularLocation>
</comment>
<feature type="binding site" evidence="13">
    <location>
        <begin position="139"/>
        <end position="143"/>
    </location>
    <ligand>
        <name>L-threonylcarbamoyladenylate</name>
        <dbReference type="ChEBI" id="CHEBI:73682"/>
    </ligand>
</feature>
<keyword evidence="6 13" id="KW-0547">Nucleotide-binding</keyword>
<evidence type="ECO:0000313" key="16">
    <source>
        <dbReference type="EMBL" id="QFU81513.1"/>
    </source>
</evidence>
<comment type="catalytic activity">
    <reaction evidence="12 13">
        <text>L-threonylcarbamoyladenylate + adenosine(37) in tRNA = N(6)-L-threonylcarbamoyladenosine(37) in tRNA + AMP + H(+)</text>
        <dbReference type="Rhea" id="RHEA:37059"/>
        <dbReference type="Rhea" id="RHEA-COMP:10162"/>
        <dbReference type="Rhea" id="RHEA-COMP:10163"/>
        <dbReference type="ChEBI" id="CHEBI:15378"/>
        <dbReference type="ChEBI" id="CHEBI:73682"/>
        <dbReference type="ChEBI" id="CHEBI:74411"/>
        <dbReference type="ChEBI" id="CHEBI:74418"/>
        <dbReference type="ChEBI" id="CHEBI:456215"/>
        <dbReference type="EC" id="2.3.1.234"/>
    </reaction>
</comment>
<evidence type="ECO:0000256" key="4">
    <source>
        <dbReference type="ARBA" id="ARBA00022694"/>
    </source>
</evidence>
<dbReference type="InterPro" id="IPR011009">
    <property type="entry name" value="Kinase-like_dom_sf"/>
</dbReference>
<comment type="caution">
    <text evidence="13">Lacks conserved residue(s) required for the propagation of feature annotation.</text>
</comment>
<dbReference type="NCBIfam" id="TIGR03724">
    <property type="entry name" value="arch_bud32"/>
    <property type="match status" value="1"/>
</dbReference>
<dbReference type="InterPro" id="IPR022495">
    <property type="entry name" value="Bud32"/>
</dbReference>
<dbReference type="GeneID" id="42299887"/>
<dbReference type="GO" id="GO:0004222">
    <property type="term" value="F:metalloendopeptidase activity"/>
    <property type="evidence" value="ECO:0007669"/>
    <property type="project" value="InterPro"/>
</dbReference>
<evidence type="ECO:0000256" key="7">
    <source>
        <dbReference type="ARBA" id="ARBA00022777"/>
    </source>
</evidence>
<dbReference type="GO" id="GO:0061711">
    <property type="term" value="F:tRNA N(6)-L-threonylcarbamoyladenine synthase activity"/>
    <property type="evidence" value="ECO:0007669"/>
    <property type="project" value="UniProtKB-EC"/>
</dbReference>
<dbReference type="GO" id="GO:0004674">
    <property type="term" value="F:protein serine/threonine kinase activity"/>
    <property type="evidence" value="ECO:0007669"/>
    <property type="project" value="UniProtKB-KW"/>
</dbReference>
<dbReference type="HAMAP" id="MF_01446">
    <property type="entry name" value="Kae1"/>
    <property type="match status" value="1"/>
</dbReference>
<evidence type="ECO:0000313" key="17">
    <source>
        <dbReference type="Proteomes" id="UP000326170"/>
    </source>
</evidence>
<comment type="function">
    <text evidence="13">Required for the formation of a threonylcarbamoyl group on adenosine at position 37 (t(6)A37) in tRNAs that read codons beginning with adenine. Is a component of the KEOPS complex that is probably involved in the transfer of the threonylcarbamoyl moiety of threonylcarbamoyl-AMP (TC-AMP) to the N6 group of A37. The Kae1 domain likely plays a direct catalytic role in this reaction. The Bud32 domain probably displays kinase activity that regulates Kae1 function.</text>
</comment>
<dbReference type="Proteomes" id="UP000326170">
    <property type="component" value="Chromosome"/>
</dbReference>
<dbReference type="Gene3D" id="3.30.420.40">
    <property type="match status" value="2"/>
</dbReference>
<dbReference type="EMBL" id="CP045488">
    <property type="protein sequence ID" value="QFU81513.1"/>
    <property type="molecule type" value="Genomic_DNA"/>
</dbReference>
<dbReference type="RefSeq" id="WP_152938894.1">
    <property type="nucleotide sequence ID" value="NZ_CP045488.1"/>
</dbReference>
<feature type="binding site" evidence="13">
    <location>
        <position position="122"/>
    </location>
    <ligand>
        <name>Fe cation</name>
        <dbReference type="ChEBI" id="CHEBI:24875"/>
    </ligand>
</feature>
<name>A0A5P9P085_9EURY</name>
<dbReference type="GO" id="GO:0005506">
    <property type="term" value="F:iron ion binding"/>
    <property type="evidence" value="ECO:0007669"/>
    <property type="project" value="UniProtKB-UniRule"/>
</dbReference>
<feature type="domain" description="Gcp-like" evidence="15">
    <location>
        <begin position="28"/>
        <end position="301"/>
    </location>
</feature>
<dbReference type="OrthoDB" id="6818at2157"/>
<evidence type="ECO:0000256" key="5">
    <source>
        <dbReference type="ARBA" id="ARBA00022723"/>
    </source>
</evidence>
<keyword evidence="4 13" id="KW-0819">tRNA processing</keyword>
<feature type="active site" description="Proton acceptor; for kinase activity" evidence="13">
    <location>
        <position position="460"/>
    </location>
</feature>
<evidence type="ECO:0000256" key="14">
    <source>
        <dbReference type="SAM" id="MobiDB-lite"/>
    </source>
</evidence>
<keyword evidence="3 13" id="KW-0808">Transferase</keyword>
<feature type="binding site" evidence="13">
    <location>
        <position position="267"/>
    </location>
    <ligand>
        <name>L-threonylcarbamoyladenylate</name>
        <dbReference type="ChEBI" id="CHEBI:73682"/>
    </ligand>
</feature>
<dbReference type="EC" id="2.3.1.234" evidence="13"/>
<dbReference type="GO" id="GO:0008270">
    <property type="term" value="F:zinc ion binding"/>
    <property type="evidence" value="ECO:0007669"/>
    <property type="project" value="InterPro"/>
</dbReference>
<keyword evidence="5 13" id="KW-0479">Metal-binding</keyword>
<dbReference type="NCBIfam" id="NF007174">
    <property type="entry name" value="PRK09605.1"/>
    <property type="match status" value="1"/>
</dbReference>
<feature type="region of interest" description="Disordered" evidence="14">
    <location>
        <begin position="334"/>
        <end position="384"/>
    </location>
</feature>
<dbReference type="NCBIfam" id="TIGR03722">
    <property type="entry name" value="arch_KAE1"/>
    <property type="match status" value="1"/>
</dbReference>
<keyword evidence="9 13" id="KW-0408">Iron</keyword>
<sequence length="556" mass="60695">MSSDTRILGIEGTAWAASAAVYDCATDEVVIESDAYEPESGGIHPREAAEHMHEAIPRVVETALEHARQTHDGPPTEPPVDAVAFSQGPGLGPCLRIVGTAARALSQALEVPLVGVNHMVAHLEIGRHTADFDSPVCLNASGANAHLLAYRNGRYRVLGETMDTGVGNAIDKFTRHVGWSHPGGPKVEAAAKDGKYVDLPYVVKGMDFSFSGIMSAAKQAHDDGVPVEDICFSLQENIFGMLTEVAERALSLTGSDELVLGGGVGQNARLREMLETMCDQRGADFHAPEPRFLGDNAGMIAVLGAKMYDAGDTLALPESRVNPNYRPDQVAVTWRGESKRSEDLERGRETGTEQGAEALVDLEPDAGRVRKRRESKGYRHPDLDERLRRERTTLEARLTSLARREGVPTPVLSDVDPTEATLELEHVGATDLREGLSVERVRDVGRHLARLHGAGFVHGDPTTRNVRVGRRASRDDAGTDEPRERTYLIDFGLGYHTDHVEDYAMDLHVFDQSLVGTALDPDLLRAAVREGYREVGDERVLERLEDVEGRGRYVTD</sequence>
<evidence type="ECO:0000259" key="15">
    <source>
        <dbReference type="Pfam" id="PF00814"/>
    </source>
</evidence>
<dbReference type="GO" id="GO:0005737">
    <property type="term" value="C:cytoplasm"/>
    <property type="evidence" value="ECO:0007669"/>
    <property type="project" value="UniProtKB-SubCell"/>
</dbReference>
<keyword evidence="7 13" id="KW-0418">Kinase</keyword>
<keyword evidence="11 13" id="KW-0012">Acyltransferase</keyword>
<keyword evidence="17" id="KW-1185">Reference proteome</keyword>
<feature type="binding site" evidence="13">
    <location>
        <begin position="352"/>
        <end position="360"/>
    </location>
    <ligand>
        <name>ATP</name>
        <dbReference type="ChEBI" id="CHEBI:30616"/>
    </ligand>
</feature>
<comment type="catalytic activity">
    <reaction evidence="13">
        <text>L-threonyl-[protein] + ATP = O-phospho-L-threonyl-[protein] + ADP + H(+)</text>
        <dbReference type="Rhea" id="RHEA:46608"/>
        <dbReference type="Rhea" id="RHEA-COMP:11060"/>
        <dbReference type="Rhea" id="RHEA-COMP:11605"/>
        <dbReference type="ChEBI" id="CHEBI:15378"/>
        <dbReference type="ChEBI" id="CHEBI:30013"/>
        <dbReference type="ChEBI" id="CHEBI:30616"/>
        <dbReference type="ChEBI" id="CHEBI:61977"/>
        <dbReference type="ChEBI" id="CHEBI:456216"/>
        <dbReference type="EC" id="2.7.11.1"/>
    </reaction>
</comment>
<evidence type="ECO:0000256" key="1">
    <source>
        <dbReference type="ARBA" id="ARBA00022490"/>
    </source>
</evidence>
<dbReference type="PRINTS" id="PR00789">
    <property type="entry name" value="OSIALOPTASE"/>
</dbReference>
<evidence type="ECO:0000256" key="13">
    <source>
        <dbReference type="HAMAP-Rule" id="MF_01447"/>
    </source>
</evidence>
<evidence type="ECO:0000256" key="3">
    <source>
        <dbReference type="ARBA" id="ARBA00022679"/>
    </source>
</evidence>
<dbReference type="Pfam" id="PF00814">
    <property type="entry name" value="TsaD"/>
    <property type="match status" value="1"/>
</dbReference>
<evidence type="ECO:0000256" key="2">
    <source>
        <dbReference type="ARBA" id="ARBA00022527"/>
    </source>
</evidence>
<dbReference type="KEGG" id="nas:GCU68_02515"/>
<feature type="binding site" evidence="13">
    <location>
        <position position="188"/>
    </location>
    <ligand>
        <name>L-threonylcarbamoyladenylate</name>
        <dbReference type="ChEBI" id="CHEBI:73682"/>
    </ligand>
</feature>
<keyword evidence="1 13" id="KW-0963">Cytoplasm</keyword>
<protein>
    <recommendedName>
        <fullName evidence="13">Probable bifunctional tRNA threonylcarbamoyladenosine biosynthesis protein</fullName>
    </recommendedName>
    <domain>
        <recommendedName>
            <fullName evidence="13">tRNA N6-adenosine threonylcarbamoyltransferase</fullName>
            <ecNumber evidence="13">2.3.1.234</ecNumber>
        </recommendedName>
        <alternativeName>
            <fullName evidence="13">tRNA threonylcarbamoyladenosine biosynthesis protein Kae1</fullName>
        </alternativeName>
        <alternativeName>
            <fullName evidence="13">t(6)A37 threonylcarbamoyladenosine biosynthesis protein Kae1</fullName>
        </alternativeName>
    </domain>
    <domain>
        <recommendedName>
            <fullName evidence="13">Serine/threonine-protein kinase Bud32</fullName>
            <ecNumber evidence="13">2.7.11.1</ecNumber>
        </recommendedName>
    </domain>
</protein>
<dbReference type="Gene3D" id="3.30.200.20">
    <property type="entry name" value="Phosphorylase Kinase, domain 1"/>
    <property type="match status" value="1"/>
</dbReference>
<dbReference type="AlphaFoldDB" id="A0A5P9P085"/>
<feature type="compositionally biased region" description="Basic and acidic residues" evidence="14">
    <location>
        <begin position="336"/>
        <end position="351"/>
    </location>
</feature>
<proteinExistence type="inferred from homology"/>
<dbReference type="GO" id="GO:0004712">
    <property type="term" value="F:protein serine/threonine/tyrosine kinase activity"/>
    <property type="evidence" value="ECO:0007669"/>
    <property type="project" value="UniProtKB-UniRule"/>
</dbReference>
<comment type="similarity">
    <text evidence="13">In the N-terminal section; belongs to the KAE1 / TsaD family.</text>
</comment>
<dbReference type="PANTHER" id="PTHR11735:SF14">
    <property type="entry name" value="TRNA N6-ADENOSINE THREONYLCARBAMOYLTRANSFERASE"/>
    <property type="match status" value="1"/>
</dbReference>
<dbReference type="InterPro" id="IPR034680">
    <property type="entry name" value="Kae1_archaea_euk"/>
</dbReference>
<feature type="region of interest" description="Kae1" evidence="13">
    <location>
        <begin position="1"/>
        <end position="334"/>
    </location>
</feature>
<dbReference type="PANTHER" id="PTHR11735">
    <property type="entry name" value="TRNA N6-ADENOSINE THREONYLCARBAMOYLTRANSFERASE"/>
    <property type="match status" value="1"/>
</dbReference>
<dbReference type="NCBIfam" id="TIGR00329">
    <property type="entry name" value="gcp_kae1"/>
    <property type="match status" value="1"/>
</dbReference>
<dbReference type="GO" id="GO:0106310">
    <property type="term" value="F:protein serine kinase activity"/>
    <property type="evidence" value="ECO:0007669"/>
    <property type="project" value="RHEA"/>
</dbReference>
<evidence type="ECO:0000256" key="11">
    <source>
        <dbReference type="ARBA" id="ARBA00023315"/>
    </source>
</evidence>
<evidence type="ECO:0000256" key="6">
    <source>
        <dbReference type="ARBA" id="ARBA00022741"/>
    </source>
</evidence>
<keyword evidence="10 13" id="KW-0511">Multifunctional enzyme</keyword>
<dbReference type="HAMAP" id="MF_01447">
    <property type="entry name" value="Kae1_Bud32_arch"/>
    <property type="match status" value="1"/>
</dbReference>
<dbReference type="GO" id="GO:0002949">
    <property type="term" value="P:tRNA threonylcarbamoyladenosine modification"/>
    <property type="evidence" value="ECO:0007669"/>
    <property type="project" value="UniProtKB-UniRule"/>
</dbReference>
<dbReference type="EC" id="2.7.11.1" evidence="13"/>
<dbReference type="GO" id="GO:0005524">
    <property type="term" value="F:ATP binding"/>
    <property type="evidence" value="ECO:0007669"/>
    <property type="project" value="UniProtKB-UniRule"/>
</dbReference>
<feature type="binding site" evidence="13">
    <location>
        <position position="118"/>
    </location>
    <ligand>
        <name>Fe cation</name>
        <dbReference type="ChEBI" id="CHEBI:24875"/>
    </ligand>
</feature>
<dbReference type="InterPro" id="IPR043129">
    <property type="entry name" value="ATPase_NBD"/>
</dbReference>
<evidence type="ECO:0000256" key="9">
    <source>
        <dbReference type="ARBA" id="ARBA00023004"/>
    </source>
</evidence>
<evidence type="ECO:0000256" key="10">
    <source>
        <dbReference type="ARBA" id="ARBA00023268"/>
    </source>
</evidence>
<feature type="binding site" evidence="13">
    <location>
        <position position="371"/>
    </location>
    <ligand>
        <name>ATP</name>
        <dbReference type="ChEBI" id="CHEBI:30616"/>
    </ligand>
</feature>
<accession>A0A5P9P085</accession>
<evidence type="ECO:0000256" key="8">
    <source>
        <dbReference type="ARBA" id="ARBA00022840"/>
    </source>
</evidence>
<dbReference type="PIRSF" id="PIRSF036401">
    <property type="entry name" value="Gcp_STYKS"/>
    <property type="match status" value="1"/>
</dbReference>
<dbReference type="Gene3D" id="1.10.510.10">
    <property type="entry name" value="Transferase(Phosphotransferase) domain 1"/>
    <property type="match status" value="1"/>
</dbReference>
<evidence type="ECO:0000256" key="12">
    <source>
        <dbReference type="ARBA" id="ARBA00048117"/>
    </source>
</evidence>
<feature type="binding site" evidence="13">
    <location>
        <position position="184"/>
    </location>
    <ligand>
        <name>L-threonylcarbamoyladenylate</name>
        <dbReference type="ChEBI" id="CHEBI:73682"/>
    </ligand>
</feature>
<organism evidence="16 17">
    <name type="scientific">Natronorubrum aibiense</name>
    <dbReference type="NCBI Taxonomy" id="348826"/>
    <lineage>
        <taxon>Archaea</taxon>
        <taxon>Methanobacteriati</taxon>
        <taxon>Methanobacteriota</taxon>
        <taxon>Stenosarchaea group</taxon>
        <taxon>Halobacteria</taxon>
        <taxon>Halobacteriales</taxon>
        <taxon>Natrialbaceae</taxon>
        <taxon>Natronorubrum</taxon>
    </lineage>
</organism>
<feature type="binding site" evidence="13">
    <location>
        <position position="171"/>
    </location>
    <ligand>
        <name>L-threonylcarbamoyladenylate</name>
        <dbReference type="ChEBI" id="CHEBI:73682"/>
    </ligand>
</feature>
<gene>
    <name evidence="16" type="ORF">GCU68_02515</name>
</gene>
<dbReference type="InterPro" id="IPR009220">
    <property type="entry name" value="tRNA_threonyl_synthase/kinase"/>
</dbReference>
<keyword evidence="2 13" id="KW-0723">Serine/threonine-protein kinase</keyword>
<dbReference type="SUPFAM" id="SSF56112">
    <property type="entry name" value="Protein kinase-like (PK-like)"/>
    <property type="match status" value="1"/>
</dbReference>
<comment type="catalytic activity">
    <reaction evidence="13">
        <text>L-seryl-[protein] + ATP = O-phospho-L-seryl-[protein] + ADP + H(+)</text>
        <dbReference type="Rhea" id="RHEA:17989"/>
        <dbReference type="Rhea" id="RHEA-COMP:9863"/>
        <dbReference type="Rhea" id="RHEA-COMP:11604"/>
        <dbReference type="ChEBI" id="CHEBI:15378"/>
        <dbReference type="ChEBI" id="CHEBI:29999"/>
        <dbReference type="ChEBI" id="CHEBI:30616"/>
        <dbReference type="ChEBI" id="CHEBI:83421"/>
        <dbReference type="ChEBI" id="CHEBI:456216"/>
        <dbReference type="EC" id="2.7.11.1"/>
    </reaction>
</comment>
<keyword evidence="8 13" id="KW-0067">ATP-binding</keyword>
<reference evidence="16 17" key="1">
    <citation type="journal article" date="2007" name="Int. J. Syst. Evol. Microbiol.">
        <title>Natronorubrum sulfidifaciens sp. nov., an extremely haloalkaliphilic archaeon isolated from Aiding salt lake in Xin-Jiang, China.</title>
        <authorList>
            <person name="Cui H.L."/>
            <person name="Tohty D."/>
            <person name="Liu H.C."/>
            <person name="Liu S.J."/>
            <person name="Oren A."/>
            <person name="Zhou P.J."/>
        </authorList>
    </citation>
    <scope>NUCLEOTIDE SEQUENCE [LARGE SCALE GENOMIC DNA]</scope>
    <source>
        <strain evidence="16 17">7-3</strain>
    </source>
</reference>